<reference evidence="1" key="1">
    <citation type="submission" date="2009-04" db="EMBL/GenBank/DDBJ databases">
        <authorList>
            <person name="Weinstock G."/>
            <person name="Sodergren E."/>
            <person name="Clifton S."/>
            <person name="Fulton L."/>
            <person name="Fulton B."/>
            <person name="Courtney L."/>
            <person name="Fronick C."/>
            <person name="Harrison M."/>
            <person name="Strong C."/>
            <person name="Farmer C."/>
            <person name="Delahaunty K."/>
            <person name="Markovic C."/>
            <person name="Hall O."/>
            <person name="Minx P."/>
            <person name="Tomlinson C."/>
            <person name="Mitreva M."/>
            <person name="Nelson J."/>
            <person name="Hou S."/>
            <person name="Wollam A."/>
            <person name="Pepin K.H."/>
            <person name="Johnson M."/>
            <person name="Bhonagiri V."/>
            <person name="Nash W.E."/>
            <person name="Warren W."/>
            <person name="Chinwalla A."/>
            <person name="Mardis E.R."/>
            <person name="Wilson R.K."/>
        </authorList>
    </citation>
    <scope>NUCLEOTIDE SEQUENCE [LARGE SCALE GENOMIC DNA]</scope>
    <source>
        <strain evidence="1">DSM 14600</strain>
    </source>
</reference>
<accession>C4GA94</accession>
<dbReference type="Proteomes" id="UP000003494">
    <property type="component" value="Unassembled WGS sequence"/>
</dbReference>
<dbReference type="AlphaFoldDB" id="C4GA94"/>
<organism evidence="1 2">
    <name type="scientific">Shuttleworthella satelles DSM 14600</name>
    <dbReference type="NCBI Taxonomy" id="626523"/>
    <lineage>
        <taxon>Bacteria</taxon>
        <taxon>Bacillati</taxon>
        <taxon>Bacillota</taxon>
        <taxon>Clostridia</taxon>
        <taxon>Lachnospirales</taxon>
        <taxon>Lachnospiraceae</taxon>
        <taxon>Shuttleworthella</taxon>
    </lineage>
</organism>
<evidence type="ECO:0008006" key="3">
    <source>
        <dbReference type="Google" id="ProtNLM"/>
    </source>
</evidence>
<protein>
    <recommendedName>
        <fullName evidence="3">Endosialidase</fullName>
    </recommendedName>
</protein>
<proteinExistence type="predicted"/>
<dbReference type="EMBL" id="ACIP02000001">
    <property type="protein sequence ID" value="EEP28673.1"/>
    <property type="molecule type" value="Genomic_DNA"/>
</dbReference>
<keyword evidence="2" id="KW-1185">Reference proteome</keyword>
<name>C4GA94_9FIRM</name>
<dbReference type="eggNOG" id="ENOG5031JM9">
    <property type="taxonomic scope" value="Bacteria"/>
</dbReference>
<dbReference type="HOGENOM" id="CLU_154495_0_0_9"/>
<evidence type="ECO:0000313" key="1">
    <source>
        <dbReference type="EMBL" id="EEP28673.1"/>
    </source>
</evidence>
<sequence length="134" mass="14573">MSTLIRVEEDGSISFGDAGLKVKSKQDDFKVEGDVYKVKTWEEITKLERNGLFAYESVPGTNVEHMRVAADQVSFTVSGPQDAEITLGLEAGCEYDIQIDGKDAGSMKTNLGGKLTLSAELEAKDKVEVVVRKA</sequence>
<gene>
    <name evidence="1" type="ORF">GCWU000342_00013</name>
</gene>
<comment type="caution">
    <text evidence="1">The sequence shown here is derived from an EMBL/GenBank/DDBJ whole genome shotgun (WGS) entry which is preliminary data.</text>
</comment>
<dbReference type="STRING" id="626523.GCWU000342_00013"/>
<evidence type="ECO:0000313" key="2">
    <source>
        <dbReference type="Proteomes" id="UP000003494"/>
    </source>
</evidence>